<keyword evidence="1" id="KW-0812">Transmembrane</keyword>
<dbReference type="Proteomes" id="UP000649573">
    <property type="component" value="Unassembled WGS sequence"/>
</dbReference>
<evidence type="ECO:0008006" key="4">
    <source>
        <dbReference type="Google" id="ProtNLM"/>
    </source>
</evidence>
<reference evidence="3" key="1">
    <citation type="journal article" date="2019" name="Int. J. Syst. Evol. Microbiol.">
        <title>The Global Catalogue of Microorganisms (GCM) 10K type strain sequencing project: providing services to taxonomists for standard genome sequencing and annotation.</title>
        <authorList>
            <consortium name="The Broad Institute Genomics Platform"/>
            <consortium name="The Broad Institute Genome Sequencing Center for Infectious Disease"/>
            <person name="Wu L."/>
            <person name="Ma J."/>
        </authorList>
    </citation>
    <scope>NUCLEOTIDE SEQUENCE [LARGE SCALE GENOMIC DNA]</scope>
    <source>
        <strain evidence="3">JCM 3296</strain>
    </source>
</reference>
<organism evidence="2 3">
    <name type="scientific">Lentzea flava</name>
    <dbReference type="NCBI Taxonomy" id="103732"/>
    <lineage>
        <taxon>Bacteria</taxon>
        <taxon>Bacillati</taxon>
        <taxon>Actinomycetota</taxon>
        <taxon>Actinomycetes</taxon>
        <taxon>Pseudonocardiales</taxon>
        <taxon>Pseudonocardiaceae</taxon>
        <taxon>Lentzea</taxon>
    </lineage>
</organism>
<keyword evidence="1" id="KW-1133">Transmembrane helix</keyword>
<keyword evidence="1" id="KW-0472">Membrane</keyword>
<sequence>MVSENDLLDDVRTVLRAEVSGVTANPAALLASVKRKRARRFTPWLGAGLVAAAAAAAFVLVPQRQPAAPVEVAHVLERTDAALEGLRGMVIHEQGPSAEGEKYFQPGERGLSERWHAADGSAFRYRASVGGRTIVDLSRSAAGDVFVDHRARTFRKQQGETPEDDVWTPDKIKAAIKDGRITVAGPGEEINGKQTVRLTIAAGKGEVPAEMWVDATSYLPLRWRWAQDGATTFDVTWLPPTPENLAQLKTAIPDGFTEVR</sequence>
<name>A0ABQ2UES1_9PSEU</name>
<proteinExistence type="predicted"/>
<comment type="caution">
    <text evidence="2">The sequence shown here is derived from an EMBL/GenBank/DDBJ whole genome shotgun (WGS) entry which is preliminary data.</text>
</comment>
<accession>A0ABQ2UES1</accession>
<evidence type="ECO:0000256" key="1">
    <source>
        <dbReference type="SAM" id="Phobius"/>
    </source>
</evidence>
<dbReference type="EMBL" id="BMRE01000004">
    <property type="protein sequence ID" value="GGU26830.1"/>
    <property type="molecule type" value="Genomic_DNA"/>
</dbReference>
<feature type="transmembrane region" description="Helical" evidence="1">
    <location>
        <begin position="41"/>
        <end position="61"/>
    </location>
</feature>
<keyword evidence="3" id="KW-1185">Reference proteome</keyword>
<dbReference type="RefSeq" id="WP_189253204.1">
    <property type="nucleotide sequence ID" value="NZ_BMRE01000004.1"/>
</dbReference>
<evidence type="ECO:0000313" key="2">
    <source>
        <dbReference type="EMBL" id="GGU26830.1"/>
    </source>
</evidence>
<gene>
    <name evidence="2" type="ORF">GCM10010178_19070</name>
</gene>
<evidence type="ECO:0000313" key="3">
    <source>
        <dbReference type="Proteomes" id="UP000649573"/>
    </source>
</evidence>
<protein>
    <recommendedName>
        <fullName evidence="4">Outer membrane lipoprotein-sorting protein</fullName>
    </recommendedName>
</protein>